<proteinExistence type="predicted"/>
<organism evidence="5">
    <name type="scientific">Culex tarsalis</name>
    <name type="common">Encephalitis mosquito</name>
    <dbReference type="NCBI Taxonomy" id="7177"/>
    <lineage>
        <taxon>Eukaryota</taxon>
        <taxon>Metazoa</taxon>
        <taxon>Ecdysozoa</taxon>
        <taxon>Arthropoda</taxon>
        <taxon>Hexapoda</taxon>
        <taxon>Insecta</taxon>
        <taxon>Pterygota</taxon>
        <taxon>Neoptera</taxon>
        <taxon>Endopterygota</taxon>
        <taxon>Diptera</taxon>
        <taxon>Nematocera</taxon>
        <taxon>Culicoidea</taxon>
        <taxon>Culicidae</taxon>
        <taxon>Culicinae</taxon>
        <taxon>Culicini</taxon>
        <taxon>Culex</taxon>
        <taxon>Culex</taxon>
    </lineage>
</organism>
<sequence>MKLFFVVTVLIFSILHCTSGYSRKIHNACNSNYPGQCYDDLTKTKVSLGCIRYTNCEKYTCSIGYTLTIEGCQLLEVPKGCYLTRDTGNKYPGCCPKVVC</sequence>
<accession>A0A1Q3F3X4</accession>
<evidence type="ECO:0000313" key="5">
    <source>
        <dbReference type="EMBL" id="JAV22251.1"/>
    </source>
</evidence>
<dbReference type="SMART" id="SM01318">
    <property type="entry name" value="SVWC"/>
    <property type="match status" value="1"/>
</dbReference>
<name>A0A1Q3F3X4_CULTA</name>
<reference evidence="5" key="1">
    <citation type="submission" date="2017-01" db="EMBL/GenBank/DDBJ databases">
        <title>A deep insight into the sialotranscriptome of adult male and female Cluex tarsalis mosquitoes.</title>
        <authorList>
            <person name="Ribeiro J.M."/>
            <person name="Moreira F."/>
            <person name="Bernard K.A."/>
            <person name="Calvo E."/>
        </authorList>
    </citation>
    <scope>NUCLEOTIDE SEQUENCE</scope>
    <source>
        <strain evidence="5">Kern County</strain>
        <tissue evidence="5">Salivary glands</tissue>
    </source>
</reference>
<feature type="domain" description="Single" evidence="4">
    <location>
        <begin position="37"/>
        <end position="100"/>
    </location>
</feature>
<dbReference type="AlphaFoldDB" id="A0A1Q3F3X4"/>
<dbReference type="InterPro" id="IPR029277">
    <property type="entry name" value="SVWC_dom"/>
</dbReference>
<dbReference type="GO" id="GO:0005576">
    <property type="term" value="C:extracellular region"/>
    <property type="evidence" value="ECO:0007669"/>
    <property type="project" value="UniProtKB-SubCell"/>
</dbReference>
<evidence type="ECO:0000259" key="4">
    <source>
        <dbReference type="SMART" id="SM01318"/>
    </source>
</evidence>
<protein>
    <submittedName>
        <fullName evidence="5">Putative conserved secreted protein</fullName>
    </submittedName>
</protein>
<keyword evidence="2" id="KW-0964">Secreted</keyword>
<keyword evidence="3" id="KW-0732">Signal</keyword>
<feature type="chain" id="PRO_5010375209" evidence="3">
    <location>
        <begin position="21"/>
        <end position="100"/>
    </location>
</feature>
<dbReference type="Pfam" id="PF15430">
    <property type="entry name" value="SVWC"/>
    <property type="match status" value="1"/>
</dbReference>
<dbReference type="EMBL" id="GFDL01012794">
    <property type="protein sequence ID" value="JAV22251.1"/>
    <property type="molecule type" value="Transcribed_RNA"/>
</dbReference>
<evidence type="ECO:0000256" key="1">
    <source>
        <dbReference type="ARBA" id="ARBA00004613"/>
    </source>
</evidence>
<evidence type="ECO:0000256" key="3">
    <source>
        <dbReference type="SAM" id="SignalP"/>
    </source>
</evidence>
<feature type="signal peptide" evidence="3">
    <location>
        <begin position="1"/>
        <end position="20"/>
    </location>
</feature>
<comment type="subcellular location">
    <subcellularLocation>
        <location evidence="1">Secreted</location>
    </subcellularLocation>
</comment>
<evidence type="ECO:0000256" key="2">
    <source>
        <dbReference type="ARBA" id="ARBA00022525"/>
    </source>
</evidence>